<dbReference type="Pfam" id="PF09414">
    <property type="entry name" value="RNA_ligase"/>
    <property type="match status" value="1"/>
</dbReference>
<dbReference type="OrthoDB" id="245177at2"/>
<dbReference type="SUPFAM" id="SSF56091">
    <property type="entry name" value="DNA ligase/mRNA capping enzyme, catalytic domain"/>
    <property type="match status" value="1"/>
</dbReference>
<dbReference type="InterPro" id="IPR021122">
    <property type="entry name" value="RNA_ligase_dom_REL/Rnl2"/>
</dbReference>
<dbReference type="RefSeq" id="WP_013907399.1">
    <property type="nucleotide sequence ID" value="NC_015681.1"/>
</dbReference>
<keyword evidence="4" id="KW-1185">Reference proteome</keyword>
<dbReference type="PRINTS" id="PR01048">
    <property type="entry name" value="Y414FAMILY"/>
</dbReference>
<dbReference type="InterPro" id="IPR041596">
    <property type="entry name" value="Lig_Pab1020_C"/>
</dbReference>
<proteinExistence type="predicted"/>
<name>F8ACF4_THEID</name>
<dbReference type="PATRIC" id="fig|667014.3.peg.800"/>
<reference evidence="4" key="1">
    <citation type="submission" date="2011-04" db="EMBL/GenBank/DDBJ databases">
        <title>The complete genome of Thermodesulfatator indicus DSM 15286.</title>
        <authorList>
            <person name="Lucas S."/>
            <person name="Copeland A."/>
            <person name="Lapidus A."/>
            <person name="Bruce D."/>
            <person name="Goodwin L."/>
            <person name="Pitluck S."/>
            <person name="Peters L."/>
            <person name="Kyrpides N."/>
            <person name="Mavromatis K."/>
            <person name="Pagani I."/>
            <person name="Ivanova N."/>
            <person name="Saunders L."/>
            <person name="Detter J.C."/>
            <person name="Tapia R."/>
            <person name="Han C."/>
            <person name="Land M."/>
            <person name="Hauser L."/>
            <person name="Markowitz V."/>
            <person name="Cheng J.-F."/>
            <person name="Hugenholtz P."/>
            <person name="Woyke T."/>
            <person name="Wu D."/>
            <person name="Spring S."/>
            <person name="Schroeder M."/>
            <person name="Brambilla E."/>
            <person name="Klenk H.-P."/>
            <person name="Eisen J.A."/>
        </authorList>
    </citation>
    <scope>NUCLEOTIDE SEQUENCE [LARGE SCALE GENOMIC DNA]</scope>
    <source>
        <strain evidence="4">DSM 15286 / JCM 11887 / CIR29812</strain>
    </source>
</reference>
<gene>
    <name evidence="3" type="ordered locus">Thein_0777</name>
</gene>
<dbReference type="HOGENOM" id="CLU_061502_0_0_0"/>
<dbReference type="Gene3D" id="3.30.70.2160">
    <property type="match status" value="1"/>
</dbReference>
<dbReference type="eggNOG" id="COG1423">
    <property type="taxonomic scope" value="Bacteria"/>
</dbReference>
<sequence length="390" mass="45805">MIEEEFKKQTELLREVYQALRPLRKVRLEDLEKALEQSKLLFIEGLKKPAFRFRREFRGFPAGTVIGPGLLMPGFPSIPRVFVLKTGIPRYIYGPFYAEEKIEGYNVRLANVFGEIKAFTRRGYVCPFATDRWPDFLPMLPEFFEKYPRYVICCEVAGPENPFVSEWPPYIKEDVAFFVFDIFDLERQKFLAPEKKYALLREYEFRTPEISGPYSPQEIDPLKGLILRYEEEGREGVVLKPVSFKDGRVIKYVTSSSNVSDLRVAFPYIGELDASYIVHRLVRMTITRWELDQPFDENFYQALGEAFFGEMKELLDKVAQGEPVEEVFKVRLRRKESLEALMAHFRTAQVRIEIRREEWKDEYLHVEFAKIYPKATSFWAGKLQGLAQID</sequence>
<dbReference type="PaxDb" id="667014-Thein_0777"/>
<evidence type="ECO:0000259" key="2">
    <source>
        <dbReference type="Pfam" id="PF18330"/>
    </source>
</evidence>
<dbReference type="Gene3D" id="3.30.1490.70">
    <property type="match status" value="1"/>
</dbReference>
<dbReference type="InterPro" id="IPR001072">
    <property type="entry name" value="RNA_ligase_Pab1020"/>
</dbReference>
<feature type="domain" description="RNA ligase" evidence="1">
    <location>
        <begin position="95"/>
        <end position="253"/>
    </location>
</feature>
<dbReference type="InParanoid" id="F8ACF4"/>
<feature type="domain" description="RNA ligase Pab1020 C-terminal" evidence="2">
    <location>
        <begin position="264"/>
        <end position="385"/>
    </location>
</feature>
<evidence type="ECO:0000259" key="1">
    <source>
        <dbReference type="Pfam" id="PF09414"/>
    </source>
</evidence>
<evidence type="ECO:0000313" key="4">
    <source>
        <dbReference type="Proteomes" id="UP000006793"/>
    </source>
</evidence>
<dbReference type="Pfam" id="PF18330">
    <property type="entry name" value="Lig_C"/>
    <property type="match status" value="1"/>
</dbReference>
<dbReference type="NCBIfam" id="TIGR01209">
    <property type="entry name" value="RNA ligase"/>
    <property type="match status" value="1"/>
</dbReference>
<dbReference type="Proteomes" id="UP000006793">
    <property type="component" value="Chromosome"/>
</dbReference>
<dbReference type="EMBL" id="CP002683">
    <property type="protein sequence ID" value="AEH44655.1"/>
    <property type="molecule type" value="Genomic_DNA"/>
</dbReference>
<dbReference type="AlphaFoldDB" id="F8ACF4"/>
<reference evidence="3 4" key="2">
    <citation type="journal article" date="2012" name="Stand. Genomic Sci.">
        <title>Complete genome sequence of the thermophilic sulfate-reducing ocean bacterium Thermodesulfatator indicus type strain (CIR29812(T)).</title>
        <authorList>
            <person name="Anderson I."/>
            <person name="Saunders E."/>
            <person name="Lapidus A."/>
            <person name="Nolan M."/>
            <person name="Lucas S."/>
            <person name="Tice H."/>
            <person name="Del Rio T.G."/>
            <person name="Cheng J.F."/>
            <person name="Han C."/>
            <person name="Tapia R."/>
            <person name="Goodwin L.A."/>
            <person name="Pitluck S."/>
            <person name="Liolios K."/>
            <person name="Mavromatis K."/>
            <person name="Pagani I."/>
            <person name="Ivanova N."/>
            <person name="Mikhailova N."/>
            <person name="Pati A."/>
            <person name="Chen A."/>
            <person name="Palaniappan K."/>
            <person name="Land M."/>
            <person name="Hauser L."/>
            <person name="Jeffries C.D."/>
            <person name="Chang Y.J."/>
            <person name="Brambilla E.M."/>
            <person name="Rohde M."/>
            <person name="Spring S."/>
            <person name="Goker M."/>
            <person name="Detter J.C."/>
            <person name="Woyke T."/>
            <person name="Bristow J."/>
            <person name="Eisen J.A."/>
            <person name="Markowitz V."/>
            <person name="Hugenholtz P."/>
            <person name="Kyrpides N.C."/>
            <person name="Klenk H.P."/>
        </authorList>
    </citation>
    <scope>NUCLEOTIDE SEQUENCE [LARGE SCALE GENOMIC DNA]</scope>
    <source>
        <strain evidence="4">DSM 15286 / JCM 11887 / CIR29812</strain>
    </source>
</reference>
<dbReference type="KEGG" id="tid:Thein_0777"/>
<protein>
    <submittedName>
        <fullName evidence="3">ATP dependent DNA ligase</fullName>
    </submittedName>
</protein>
<accession>F8ACF4</accession>
<dbReference type="GO" id="GO:0016874">
    <property type="term" value="F:ligase activity"/>
    <property type="evidence" value="ECO:0007669"/>
    <property type="project" value="UniProtKB-KW"/>
</dbReference>
<keyword evidence="3" id="KW-0436">Ligase</keyword>
<dbReference type="Gene3D" id="3.30.470.30">
    <property type="entry name" value="DNA ligase/mRNA capping enzyme"/>
    <property type="match status" value="1"/>
</dbReference>
<organism evidence="3 4">
    <name type="scientific">Thermodesulfatator indicus (strain DSM 15286 / JCM 11887 / CIR29812)</name>
    <dbReference type="NCBI Taxonomy" id="667014"/>
    <lineage>
        <taxon>Bacteria</taxon>
        <taxon>Pseudomonadati</taxon>
        <taxon>Thermodesulfobacteriota</taxon>
        <taxon>Thermodesulfobacteria</taxon>
        <taxon>Thermodesulfobacteriales</taxon>
        <taxon>Thermodesulfatatoraceae</taxon>
        <taxon>Thermodesulfatator</taxon>
    </lineage>
</organism>
<evidence type="ECO:0000313" key="3">
    <source>
        <dbReference type="EMBL" id="AEH44655.1"/>
    </source>
</evidence>
<dbReference type="STRING" id="667014.Thein_0777"/>